<gene>
    <name evidence="1" type="ORF">IPC1295_17150</name>
</gene>
<dbReference type="NCBIfam" id="TIGR01409">
    <property type="entry name" value="TAT_signal_seq"/>
    <property type="match status" value="1"/>
</dbReference>
<dbReference type="AlphaFoldDB" id="A0A5D4WBS8"/>
<evidence type="ECO:0000313" key="2">
    <source>
        <dbReference type="Proteomes" id="UP000284767"/>
    </source>
</evidence>
<reference evidence="1 2" key="1">
    <citation type="submission" date="2017-08" db="EMBL/GenBank/DDBJ databases">
        <authorList>
            <person name="Feschi L."/>
            <person name="Jeukens J."/>
            <person name="Emond-Rheault J.-G."/>
            <person name="Kukavica-Ibrulj I."/>
            <person name="Boyle B."/>
            <person name="Levesque R.C."/>
        </authorList>
    </citation>
    <scope>NUCLEOTIDE SEQUENCE [LARGE SCALE GENOMIC DNA]</scope>
    <source>
        <strain evidence="1 2">PA-W36</strain>
    </source>
</reference>
<dbReference type="EMBL" id="NSNE01000009">
    <property type="protein sequence ID" value="RPM14342.1"/>
    <property type="molecule type" value="Genomic_DNA"/>
</dbReference>
<reference evidence="1 2" key="2">
    <citation type="submission" date="2019-01" db="EMBL/GenBank/DDBJ databases">
        <title>The Pseudomonas aeruginosa pan-genome provides new insights on its population structure, horizontal gene transfer and pathogenicity.</title>
        <authorList>
            <person name="Freschi L."/>
            <person name="Vincent A.T."/>
            <person name="Jeukens J."/>
            <person name="Emond-Rheault J.-G."/>
            <person name="Kukavica-Ibrulj I."/>
            <person name="Dupont M.-J."/>
            <person name="Charette S.J."/>
            <person name="Boyle B."/>
            <person name="Levesque R.C."/>
        </authorList>
    </citation>
    <scope>NUCLEOTIDE SEQUENCE [LARGE SCALE GENOMIC DNA]</scope>
    <source>
        <strain evidence="1 2">PA-W36</strain>
    </source>
</reference>
<dbReference type="SUPFAM" id="SSF48056">
    <property type="entry name" value="Di-copper centre-containing domain"/>
    <property type="match status" value="1"/>
</dbReference>
<dbReference type="PROSITE" id="PS51318">
    <property type="entry name" value="TAT"/>
    <property type="match status" value="1"/>
</dbReference>
<protein>
    <submittedName>
        <fullName evidence="1">PvdJ/PvdD/PvdP-like protein</fullName>
    </submittedName>
</protein>
<evidence type="ECO:0000313" key="1">
    <source>
        <dbReference type="EMBL" id="RPM14342.1"/>
    </source>
</evidence>
<accession>A0A5D4WBS8</accession>
<name>A0A5D4WBS8_PSEAI</name>
<comment type="caution">
    <text evidence="1">The sequence shown here is derived from an EMBL/GenBank/DDBJ whole genome shotgun (WGS) entry which is preliminary data.</text>
</comment>
<organism evidence="1 2">
    <name type="scientific">Pseudomonas aeruginosa</name>
    <dbReference type="NCBI Taxonomy" id="287"/>
    <lineage>
        <taxon>Bacteria</taxon>
        <taxon>Pseudomonadati</taxon>
        <taxon>Pseudomonadota</taxon>
        <taxon>Gammaproteobacteria</taxon>
        <taxon>Pseudomonadales</taxon>
        <taxon>Pseudomonadaceae</taxon>
        <taxon>Pseudomonas</taxon>
    </lineage>
</organism>
<dbReference type="InterPro" id="IPR019546">
    <property type="entry name" value="TAT_signal_bac_arc"/>
</dbReference>
<dbReference type="RefSeq" id="WP_003163333.1">
    <property type="nucleotide sequence ID" value="NZ_BAABSN010000009.1"/>
</dbReference>
<dbReference type="Proteomes" id="UP000284767">
    <property type="component" value="Unassembled WGS sequence"/>
</dbReference>
<dbReference type="InterPro" id="IPR008922">
    <property type="entry name" value="Di-copper_centre_dom_sf"/>
</dbReference>
<sequence>MTVSRRGFMAGLALTGAAALPVAYYTHRHLARLREDEEHPATPGEATLDLAATEAMRLGDRLRGIWDLRLLGADAGLPGLPLEGLELVLDVAPRGLGLIGYLDTPERLRGPQEPRFRLLGDLVGARSARIRWRLVDGNTASMTPSYDCSAVFDEVWDNLANAGDGTLSGRIERLVRSPLQAQEDFRFVAVKRPFPLARERIGLNERLLAWLISPQHRLFHQLWHASRDKWHRLSEKQRNALRGVGWQPGPLDRERDARGRHKDRNASGIDFFFMHRHMLHTARSMQDLPSWRRLPLPGVPLAHDRVGFLRYFDNPDGCSVPPAWVAVDDDEYTEWLRGLKSAEGYHANFLVWESQYQDPEYLAKLTLGQFGSEMELGMHDWLHMRWASVTRDPSNGAPVMSDRVPSDFSPRWFRPENDFLGDPFSSHVNPVFWSFHGWIDDRIEDWYRAHERFHPGEVQRREVEGIQWFAPGRWVEVGDPWLGPATHGCGLSDVQASSNSVELDVETMKLALRIIFSEEDQLSGWLKRAPRRPWYARNLKLARDQLRR</sequence>
<dbReference type="InterPro" id="IPR006311">
    <property type="entry name" value="TAT_signal"/>
</dbReference>
<proteinExistence type="predicted"/>